<evidence type="ECO:0000259" key="3">
    <source>
        <dbReference type="Pfam" id="PF17886"/>
    </source>
</evidence>
<proteinExistence type="inferred from homology"/>
<dbReference type="InterPro" id="IPR008978">
    <property type="entry name" value="HSP20-like_chaperone"/>
</dbReference>
<evidence type="ECO:0000313" key="5">
    <source>
        <dbReference type="Proteomes" id="UP000233786"/>
    </source>
</evidence>
<dbReference type="PANTHER" id="PTHR10803:SF3">
    <property type="entry name" value="ATPASE GET3"/>
    <property type="match status" value="1"/>
</dbReference>
<dbReference type="Gene3D" id="2.60.40.790">
    <property type="match status" value="1"/>
</dbReference>
<dbReference type="InterPro" id="IPR027417">
    <property type="entry name" value="P-loop_NTPase"/>
</dbReference>
<evidence type="ECO:0000313" key="4">
    <source>
        <dbReference type="EMBL" id="PKW15163.1"/>
    </source>
</evidence>
<evidence type="ECO:0000256" key="1">
    <source>
        <dbReference type="ARBA" id="ARBA00011040"/>
    </source>
</evidence>
<accession>A0A2N3XWW6</accession>
<feature type="domain" description="ArsA HSP20-like" evidence="3">
    <location>
        <begin position="334"/>
        <end position="396"/>
    </location>
</feature>
<dbReference type="Pfam" id="PF02374">
    <property type="entry name" value="ArsA_ATPase"/>
    <property type="match status" value="1"/>
</dbReference>
<dbReference type="InterPro" id="IPR025723">
    <property type="entry name" value="ArsA/GET3_ATPase-like"/>
</dbReference>
<dbReference type="Gene3D" id="3.40.50.300">
    <property type="entry name" value="P-loop containing nucleotide triphosphate hydrolases"/>
    <property type="match status" value="1"/>
</dbReference>
<dbReference type="InterPro" id="IPR016300">
    <property type="entry name" value="ATPase_ArsA/GET3"/>
</dbReference>
<name>A0A2N3XWW6_SACSN</name>
<dbReference type="STRING" id="994479.GCA_000194155_02590"/>
<evidence type="ECO:0000259" key="2">
    <source>
        <dbReference type="Pfam" id="PF02374"/>
    </source>
</evidence>
<dbReference type="AlphaFoldDB" id="A0A2N3XWW6"/>
<keyword evidence="4" id="KW-0067">ATP-binding</keyword>
<dbReference type="GO" id="GO:0005524">
    <property type="term" value="F:ATP binding"/>
    <property type="evidence" value="ECO:0007669"/>
    <property type="project" value="UniProtKB-KW"/>
</dbReference>
<gene>
    <name evidence="4" type="ORF">A8926_2851</name>
</gene>
<dbReference type="OrthoDB" id="9780677at2"/>
<dbReference type="EMBL" id="PJNB01000001">
    <property type="protein sequence ID" value="PKW15163.1"/>
    <property type="molecule type" value="Genomic_DNA"/>
</dbReference>
<comment type="caution">
    <text evidence="4">The sequence shown here is derived from an EMBL/GenBank/DDBJ whole genome shotgun (WGS) entry which is preliminary data.</text>
</comment>
<dbReference type="NCBIfam" id="TIGR00345">
    <property type="entry name" value="GET3_arsA_TRC40"/>
    <property type="match status" value="1"/>
</dbReference>
<dbReference type="CDD" id="cd02035">
    <property type="entry name" value="ArsA"/>
    <property type="match status" value="1"/>
</dbReference>
<dbReference type="SUPFAM" id="SSF52540">
    <property type="entry name" value="P-loop containing nucleoside triphosphate hydrolases"/>
    <property type="match status" value="1"/>
</dbReference>
<comment type="similarity">
    <text evidence="1">Belongs to the arsA ATPase family.</text>
</comment>
<dbReference type="Proteomes" id="UP000233786">
    <property type="component" value="Unassembled WGS sequence"/>
</dbReference>
<dbReference type="RefSeq" id="WP_010695295.1">
    <property type="nucleotide sequence ID" value="NZ_CP061007.1"/>
</dbReference>
<keyword evidence="5" id="KW-1185">Reference proteome</keyword>
<dbReference type="Pfam" id="PF17886">
    <property type="entry name" value="ArsA_HSP20"/>
    <property type="match status" value="1"/>
</dbReference>
<protein>
    <submittedName>
        <fullName evidence="4">Arsenite efflux ATP-binding protein ArsA</fullName>
    </submittedName>
</protein>
<dbReference type="GO" id="GO:0016887">
    <property type="term" value="F:ATP hydrolysis activity"/>
    <property type="evidence" value="ECO:0007669"/>
    <property type="project" value="InterPro"/>
</dbReference>
<feature type="domain" description="ArsA/GET3 Anion-transporting ATPase-like" evidence="2">
    <location>
        <begin position="1"/>
        <end position="309"/>
    </location>
</feature>
<dbReference type="InterPro" id="IPR040612">
    <property type="entry name" value="ArsA_HSP20-like"/>
</dbReference>
<sequence length="405" mass="43362">MRILLFTGKGGVGKTTLAAATAARVAGHGGKVLVVSTDPAHSLADALDADLDAHPREVRLDGSRAVLHAAEVQTRELVDGTWRELREHLRTMLQGAGVDDVDAEELTVLPGVEDLLALTEVHRLAASALWDTVIVDCGPTAETLRLLALPESLAGYLERLFPAHRRAVRGLLAGIAGSEQVERWDSVADGLGRLAERLAGLKDMLSDEGTSVRLVLTPESVVAAETRRTLTALALQQIRVDGLVANRVVPHPGSARGAAAGWLRTRRREQEKVLDMLRGATELPLRMVEHRAAEPVGAEALLALGDELYAEVDPLENPSSTPSMQVTGGGRGLDAEYALQIALPLHPSADLDLARIGAELAITVDGRRRLFALPAVLQRCIVISAVAGDDGLTVRFRPDPELWMR</sequence>
<keyword evidence="4" id="KW-0547">Nucleotide-binding</keyword>
<reference evidence="4" key="1">
    <citation type="submission" date="2017-12" db="EMBL/GenBank/DDBJ databases">
        <title>Sequencing the genomes of 1000 Actinobacteria strains.</title>
        <authorList>
            <person name="Klenk H.-P."/>
        </authorList>
    </citation>
    <scope>NUCLEOTIDE SEQUENCE [LARGE SCALE GENOMIC DNA]</scope>
    <source>
        <strain evidence="4">DSM 44228</strain>
    </source>
</reference>
<organism evidence="4 5">
    <name type="scientific">Saccharopolyspora spinosa</name>
    <dbReference type="NCBI Taxonomy" id="60894"/>
    <lineage>
        <taxon>Bacteria</taxon>
        <taxon>Bacillati</taxon>
        <taxon>Actinomycetota</taxon>
        <taxon>Actinomycetes</taxon>
        <taxon>Pseudonocardiales</taxon>
        <taxon>Pseudonocardiaceae</taxon>
        <taxon>Saccharopolyspora</taxon>
    </lineage>
</organism>
<dbReference type="PANTHER" id="PTHR10803">
    <property type="entry name" value="ARSENICAL PUMP-DRIVING ATPASE ARSENITE-TRANSLOCATING ATPASE"/>
    <property type="match status" value="1"/>
</dbReference>